<dbReference type="PIRSF" id="PIRSF028498">
    <property type="entry name" value="UCP028498"/>
    <property type="match status" value="1"/>
</dbReference>
<comment type="caution">
    <text evidence="1">The sequence shown here is derived from an EMBL/GenBank/DDBJ whole genome shotgun (WGS) entry which is preliminary data.</text>
</comment>
<accession>A0A1R0F978</accession>
<dbReference type="AlphaFoldDB" id="A0A1R0F978"/>
<dbReference type="Pfam" id="PF10012">
    <property type="entry name" value="DUF2255"/>
    <property type="match status" value="1"/>
</dbReference>
<organism evidence="1 2">
    <name type="scientific">Bartonella apis</name>
    <dbReference type="NCBI Taxonomy" id="1686310"/>
    <lineage>
        <taxon>Bacteria</taxon>
        <taxon>Pseudomonadati</taxon>
        <taxon>Pseudomonadota</taxon>
        <taxon>Alphaproteobacteria</taxon>
        <taxon>Hyphomicrobiales</taxon>
        <taxon>Bartonellaceae</taxon>
        <taxon>Bartonella</taxon>
    </lineage>
</organism>
<evidence type="ECO:0008006" key="3">
    <source>
        <dbReference type="Google" id="ProtNLM"/>
    </source>
</evidence>
<sequence length="124" mass="13807">MSEWTKTELAAIDAADDLKMAPYHEDLKTTGTPVWIWEVVVDGDLYVRAYSGTSSRWYQAAIKQKSGKIIVAGKTESVRYEAVKDPAVLNQIDEAYHKKYDPSPYVGPMVGERAKAATIKIIKA</sequence>
<dbReference type="RefSeq" id="WP_075870476.1">
    <property type="nucleotide sequence ID" value="NZ_CALYQA010000001.1"/>
</dbReference>
<protein>
    <recommendedName>
        <fullName evidence="3">DUF2255 family protein</fullName>
    </recommendedName>
</protein>
<evidence type="ECO:0000313" key="2">
    <source>
        <dbReference type="Proteomes" id="UP000187344"/>
    </source>
</evidence>
<evidence type="ECO:0000313" key="1">
    <source>
        <dbReference type="EMBL" id="OLY43525.1"/>
    </source>
</evidence>
<proteinExistence type="predicted"/>
<gene>
    <name evidence="1" type="ORF">PEB0149_009520</name>
</gene>
<name>A0A1R0F978_9HYPH</name>
<reference evidence="1 2" key="1">
    <citation type="submission" date="2016-12" db="EMBL/GenBank/DDBJ databases">
        <title>Comparative genomics of Bartonella apis.</title>
        <authorList>
            <person name="Engel P."/>
        </authorList>
    </citation>
    <scope>NUCLEOTIDE SEQUENCE [LARGE SCALE GENOMIC DNA]</scope>
    <source>
        <strain evidence="1 2">PEB0149</strain>
    </source>
</reference>
<dbReference type="Proteomes" id="UP000187344">
    <property type="component" value="Unassembled WGS sequence"/>
</dbReference>
<keyword evidence="2" id="KW-1185">Reference proteome</keyword>
<dbReference type="EMBL" id="LXYT01000002">
    <property type="protein sequence ID" value="OLY43525.1"/>
    <property type="molecule type" value="Genomic_DNA"/>
</dbReference>
<dbReference type="OrthoDB" id="162563at2"/>
<dbReference type="InterPro" id="IPR016888">
    <property type="entry name" value="UCP028498"/>
</dbReference>